<dbReference type="Gene3D" id="1.10.4100.10">
    <property type="entry name" value="2-methylcitrate dehydratase PrpD"/>
    <property type="match status" value="1"/>
</dbReference>
<dbReference type="InterPro" id="IPR045336">
    <property type="entry name" value="MmgE_PrpD_N"/>
</dbReference>
<dbReference type="InterPro" id="IPR036148">
    <property type="entry name" value="MmgE/PrpD_sf"/>
</dbReference>
<dbReference type="Gene3D" id="3.30.1330.120">
    <property type="entry name" value="2-methylcitrate dehydratase PrpD"/>
    <property type="match status" value="1"/>
</dbReference>
<dbReference type="PANTHER" id="PTHR16943:SF8">
    <property type="entry name" value="2-METHYLCITRATE DEHYDRATASE"/>
    <property type="match status" value="1"/>
</dbReference>
<sequence>MGLTREIGRFVTGMVGERLPEAARPIIRTGFTDLLGVMLAGWDEPACRVVRKAVTGDAGRDWAGLLRGTVPAPEAGLLLGTAAHVLDFDDTGLSGHPSAVLVPAILAEAAATGADGAAMAAAYAAGYETWAELIGREGDPHHEKGWHPSAVFGALAAAAASAVLRRLDEDAATHAVGIAASLAGGVVSNFGSMTKSFQLGHAVRSGLEAARLAEAGLTASPDALEHGLGLLRALSPRGAVDTASPAAFGTRWHLLERGLNVKLYPVCYAAHRVLDAVGVLCRTQDVDPAAIERVELEIGVGQARMLRQHAPRTVLEAKFSAEFAAASMAVARRCGPAELSEAFLARPELRALFPRVSVSTVEGSNPDEPSLAPSDRARIVLTDGRVLDSGPVAFPRGHFRAPAGPEELMEKFMGCAGPVLGEAEAARLFERAQEIDRLPGVAALFSPEAPALRGAA</sequence>
<accession>A0ABT1X3G0</accession>
<evidence type="ECO:0000313" key="4">
    <source>
        <dbReference type="EMBL" id="MCR0982617.1"/>
    </source>
</evidence>
<dbReference type="Pfam" id="PF03972">
    <property type="entry name" value="MmgE_PrpD_N"/>
    <property type="match status" value="1"/>
</dbReference>
<name>A0ABT1X3G0_9PROT</name>
<gene>
    <name evidence="4" type="ORF">NRP21_11210</name>
</gene>
<dbReference type="InterPro" id="IPR042183">
    <property type="entry name" value="MmgE/PrpD_sf_1"/>
</dbReference>
<protein>
    <submittedName>
        <fullName evidence="4">MmgE/PrpD family protein</fullName>
    </submittedName>
</protein>
<evidence type="ECO:0000259" key="3">
    <source>
        <dbReference type="Pfam" id="PF19305"/>
    </source>
</evidence>
<dbReference type="PANTHER" id="PTHR16943">
    <property type="entry name" value="2-METHYLCITRATE DEHYDRATASE-RELATED"/>
    <property type="match status" value="1"/>
</dbReference>
<evidence type="ECO:0000256" key="1">
    <source>
        <dbReference type="ARBA" id="ARBA00006174"/>
    </source>
</evidence>
<organism evidence="4 5">
    <name type="scientific">Roseomonas populi</name>
    <dbReference type="NCBI Taxonomy" id="3121582"/>
    <lineage>
        <taxon>Bacteria</taxon>
        <taxon>Pseudomonadati</taxon>
        <taxon>Pseudomonadota</taxon>
        <taxon>Alphaproteobacteria</taxon>
        <taxon>Acetobacterales</taxon>
        <taxon>Roseomonadaceae</taxon>
        <taxon>Roseomonas</taxon>
    </lineage>
</organism>
<feature type="domain" description="MmgE/PrpD C-terminal" evidence="3">
    <location>
        <begin position="264"/>
        <end position="431"/>
    </location>
</feature>
<evidence type="ECO:0000259" key="2">
    <source>
        <dbReference type="Pfam" id="PF03972"/>
    </source>
</evidence>
<comment type="similarity">
    <text evidence="1">Belongs to the PrpD family.</text>
</comment>
<dbReference type="EMBL" id="JANJOU010000008">
    <property type="protein sequence ID" value="MCR0982617.1"/>
    <property type="molecule type" value="Genomic_DNA"/>
</dbReference>
<reference evidence="4 5" key="1">
    <citation type="submission" date="2022-06" db="EMBL/GenBank/DDBJ databases">
        <title>Roseomonas CN29.</title>
        <authorList>
            <person name="Cheng Y."/>
            <person name="He X."/>
        </authorList>
    </citation>
    <scope>NUCLEOTIDE SEQUENCE [LARGE SCALE GENOMIC DNA]</scope>
    <source>
        <strain evidence="4 5">CN29</strain>
    </source>
</reference>
<dbReference type="InterPro" id="IPR005656">
    <property type="entry name" value="MmgE_PrpD"/>
</dbReference>
<dbReference type="SUPFAM" id="SSF103378">
    <property type="entry name" value="2-methylcitrate dehydratase PrpD"/>
    <property type="match status" value="1"/>
</dbReference>
<dbReference type="InterPro" id="IPR045337">
    <property type="entry name" value="MmgE_PrpD_C"/>
</dbReference>
<feature type="domain" description="MmgE/PrpD N-terminal" evidence="2">
    <location>
        <begin position="6"/>
        <end position="237"/>
    </location>
</feature>
<proteinExistence type="inferred from homology"/>
<dbReference type="InterPro" id="IPR042188">
    <property type="entry name" value="MmgE/PrpD_sf_2"/>
</dbReference>
<dbReference type="Pfam" id="PF19305">
    <property type="entry name" value="MmgE_PrpD_C"/>
    <property type="match status" value="1"/>
</dbReference>
<evidence type="ECO:0000313" key="5">
    <source>
        <dbReference type="Proteomes" id="UP001524642"/>
    </source>
</evidence>
<dbReference type="RefSeq" id="WP_257716287.1">
    <property type="nucleotide sequence ID" value="NZ_JANJOU010000008.1"/>
</dbReference>
<keyword evidence="5" id="KW-1185">Reference proteome</keyword>
<dbReference type="Proteomes" id="UP001524642">
    <property type="component" value="Unassembled WGS sequence"/>
</dbReference>
<comment type="caution">
    <text evidence="4">The sequence shown here is derived from an EMBL/GenBank/DDBJ whole genome shotgun (WGS) entry which is preliminary data.</text>
</comment>